<name>A0A2N5S3W8_9BASI</name>
<keyword evidence="3" id="KW-1185">Reference proteome</keyword>
<reference evidence="2 3" key="1">
    <citation type="submission" date="2017-11" db="EMBL/GenBank/DDBJ databases">
        <title>De novo assembly and phasing of dikaryotic genomes from two isolates of Puccinia coronata f. sp. avenae, the causal agent of oat crown rust.</title>
        <authorList>
            <person name="Miller M.E."/>
            <person name="Zhang Y."/>
            <person name="Omidvar V."/>
            <person name="Sperschneider J."/>
            <person name="Schwessinger B."/>
            <person name="Raley C."/>
            <person name="Palmer J.M."/>
            <person name="Garnica D."/>
            <person name="Upadhyaya N."/>
            <person name="Rathjen J."/>
            <person name="Taylor J.M."/>
            <person name="Park R.F."/>
            <person name="Dodds P.N."/>
            <person name="Hirsch C.D."/>
            <person name="Kianian S.F."/>
            <person name="Figueroa M."/>
        </authorList>
    </citation>
    <scope>NUCLEOTIDE SEQUENCE [LARGE SCALE GENOMIC DNA]</scope>
    <source>
        <strain evidence="2">12NC29</strain>
    </source>
</reference>
<feature type="region of interest" description="Disordered" evidence="1">
    <location>
        <begin position="1"/>
        <end position="23"/>
    </location>
</feature>
<dbReference type="AlphaFoldDB" id="A0A2N5S3W8"/>
<dbReference type="Proteomes" id="UP000235388">
    <property type="component" value="Unassembled WGS sequence"/>
</dbReference>
<protein>
    <submittedName>
        <fullName evidence="2">Uncharacterized protein</fullName>
    </submittedName>
</protein>
<dbReference type="EMBL" id="PGCJ01001193">
    <property type="protein sequence ID" value="PLW07914.1"/>
    <property type="molecule type" value="Genomic_DNA"/>
</dbReference>
<gene>
    <name evidence="2" type="ORF">PCANC_25151</name>
</gene>
<evidence type="ECO:0000313" key="2">
    <source>
        <dbReference type="EMBL" id="PLW07914.1"/>
    </source>
</evidence>
<accession>A0A2N5S3W8</accession>
<organism evidence="2 3">
    <name type="scientific">Puccinia coronata f. sp. avenae</name>
    <dbReference type="NCBI Taxonomy" id="200324"/>
    <lineage>
        <taxon>Eukaryota</taxon>
        <taxon>Fungi</taxon>
        <taxon>Dikarya</taxon>
        <taxon>Basidiomycota</taxon>
        <taxon>Pucciniomycotina</taxon>
        <taxon>Pucciniomycetes</taxon>
        <taxon>Pucciniales</taxon>
        <taxon>Pucciniaceae</taxon>
        <taxon>Puccinia</taxon>
    </lineage>
</organism>
<proteinExistence type="predicted"/>
<comment type="caution">
    <text evidence="2">The sequence shown here is derived from an EMBL/GenBank/DDBJ whole genome shotgun (WGS) entry which is preliminary data.</text>
</comment>
<evidence type="ECO:0000256" key="1">
    <source>
        <dbReference type="SAM" id="MobiDB-lite"/>
    </source>
</evidence>
<sequence>MCDLSAKRSNHLGSDASCSDHSGSVLQRSLRIRFVFPGGSQDQWHLVNPSRGEASLCLRKSLSLSLIAMKDGSLHRKYDWPLTEKKRCQPDFLHPKKQVG</sequence>
<evidence type="ECO:0000313" key="3">
    <source>
        <dbReference type="Proteomes" id="UP000235388"/>
    </source>
</evidence>